<dbReference type="AlphaFoldDB" id="A0AAD8NVM6"/>
<dbReference type="Proteomes" id="UP001229421">
    <property type="component" value="Unassembled WGS sequence"/>
</dbReference>
<gene>
    <name evidence="1" type="ORF">QVD17_18249</name>
</gene>
<keyword evidence="2" id="KW-1185">Reference proteome</keyword>
<name>A0AAD8NVM6_TARER</name>
<reference evidence="1" key="1">
    <citation type="journal article" date="2023" name="bioRxiv">
        <title>Improved chromosome-level genome assembly for marigold (Tagetes erecta).</title>
        <authorList>
            <person name="Jiang F."/>
            <person name="Yuan L."/>
            <person name="Wang S."/>
            <person name="Wang H."/>
            <person name="Xu D."/>
            <person name="Wang A."/>
            <person name="Fan W."/>
        </authorList>
    </citation>
    <scope>NUCLEOTIDE SEQUENCE</scope>
    <source>
        <strain evidence="1">WSJ</strain>
        <tissue evidence="1">Leaf</tissue>
    </source>
</reference>
<accession>A0AAD8NVM6</accession>
<evidence type="ECO:0000313" key="1">
    <source>
        <dbReference type="EMBL" id="KAK1422958.1"/>
    </source>
</evidence>
<comment type="caution">
    <text evidence="1">The sequence shown here is derived from an EMBL/GenBank/DDBJ whole genome shotgun (WGS) entry which is preliminary data.</text>
</comment>
<protein>
    <submittedName>
        <fullName evidence="1">Uncharacterized protein</fullName>
    </submittedName>
</protein>
<organism evidence="1 2">
    <name type="scientific">Tagetes erecta</name>
    <name type="common">African marigold</name>
    <dbReference type="NCBI Taxonomy" id="13708"/>
    <lineage>
        <taxon>Eukaryota</taxon>
        <taxon>Viridiplantae</taxon>
        <taxon>Streptophyta</taxon>
        <taxon>Embryophyta</taxon>
        <taxon>Tracheophyta</taxon>
        <taxon>Spermatophyta</taxon>
        <taxon>Magnoliopsida</taxon>
        <taxon>eudicotyledons</taxon>
        <taxon>Gunneridae</taxon>
        <taxon>Pentapetalae</taxon>
        <taxon>asterids</taxon>
        <taxon>campanulids</taxon>
        <taxon>Asterales</taxon>
        <taxon>Asteraceae</taxon>
        <taxon>Asteroideae</taxon>
        <taxon>Heliantheae alliance</taxon>
        <taxon>Tageteae</taxon>
        <taxon>Tagetes</taxon>
    </lineage>
</organism>
<sequence length="84" mass="10007">MGEGLPVAAGVFKEKEEKKGWYLVEWWMETIEILYQGNNKRRYFYIVRGFLYKSVSCNHRFYVTNIIKRVKAACALRFSIGLYK</sequence>
<dbReference type="EMBL" id="JAUHHV010000005">
    <property type="protein sequence ID" value="KAK1422958.1"/>
    <property type="molecule type" value="Genomic_DNA"/>
</dbReference>
<evidence type="ECO:0000313" key="2">
    <source>
        <dbReference type="Proteomes" id="UP001229421"/>
    </source>
</evidence>
<proteinExistence type="predicted"/>